<reference evidence="1 2" key="1">
    <citation type="submission" date="2020-08" db="EMBL/GenBank/DDBJ databases">
        <title>Genomic Encyclopedia of Type Strains, Phase IV (KMG-IV): sequencing the most valuable type-strain genomes for metagenomic binning, comparative biology and taxonomic classification.</title>
        <authorList>
            <person name="Goeker M."/>
        </authorList>
    </citation>
    <scope>NUCLEOTIDE SEQUENCE [LARGE SCALE GENOMIC DNA]</scope>
    <source>
        <strain evidence="1 2">DSM 28760</strain>
    </source>
</reference>
<dbReference type="Proteomes" id="UP000537592">
    <property type="component" value="Unassembled WGS sequence"/>
</dbReference>
<accession>A0A7W6EHE8</accession>
<dbReference type="EMBL" id="JACICC010000005">
    <property type="protein sequence ID" value="MBB3810109.1"/>
    <property type="molecule type" value="Genomic_DNA"/>
</dbReference>
<keyword evidence="2" id="KW-1185">Reference proteome</keyword>
<evidence type="ECO:0000313" key="2">
    <source>
        <dbReference type="Proteomes" id="UP000537592"/>
    </source>
</evidence>
<comment type="caution">
    <text evidence="1">The sequence shown here is derived from an EMBL/GenBank/DDBJ whole genome shotgun (WGS) entry which is preliminary data.</text>
</comment>
<evidence type="ECO:0000313" key="1">
    <source>
        <dbReference type="EMBL" id="MBB3810109.1"/>
    </source>
</evidence>
<name>A0A7W6EHE8_9HYPH</name>
<protein>
    <submittedName>
        <fullName evidence="1">Uncharacterized protein</fullName>
    </submittedName>
</protein>
<proteinExistence type="predicted"/>
<dbReference type="RefSeq" id="WP_183752875.1">
    <property type="nucleotide sequence ID" value="NZ_JACICC010000005.1"/>
</dbReference>
<dbReference type="AlphaFoldDB" id="A0A7W6EHE8"/>
<organism evidence="1 2">
    <name type="scientific">Pseudochelatococcus contaminans</name>
    <dbReference type="NCBI Taxonomy" id="1538103"/>
    <lineage>
        <taxon>Bacteria</taxon>
        <taxon>Pseudomonadati</taxon>
        <taxon>Pseudomonadota</taxon>
        <taxon>Alphaproteobacteria</taxon>
        <taxon>Hyphomicrobiales</taxon>
        <taxon>Chelatococcaceae</taxon>
        <taxon>Pseudochelatococcus</taxon>
    </lineage>
</organism>
<gene>
    <name evidence="1" type="ORF">FHS81_002205</name>
</gene>
<sequence>MHGNHGLLSGLLLRVRKALVISLTDGGQDAVRLGLRVSGLPNTLQQEVQTLEKQGARVALKVVGLVPGADRVDSIMNPKWIKPCLENGRQRGEADVAEMRTFWNG</sequence>